<evidence type="ECO:0000256" key="1">
    <source>
        <dbReference type="SAM" id="MobiDB-lite"/>
    </source>
</evidence>
<proteinExistence type="predicted"/>
<name>A0ABS3RB32_9ACTN</name>
<gene>
    <name evidence="2" type="ORF">J4557_38585</name>
</gene>
<reference evidence="2 3" key="1">
    <citation type="submission" date="2021-03" db="EMBL/GenBank/DDBJ databases">
        <authorList>
            <person name="Kanchanasin P."/>
            <person name="Saeng-In P."/>
            <person name="Phongsopitanun W."/>
            <person name="Yuki M."/>
            <person name="Kudo T."/>
            <person name="Ohkuma M."/>
            <person name="Tanasupawat S."/>
        </authorList>
    </citation>
    <scope>NUCLEOTIDE SEQUENCE [LARGE SCALE GENOMIC DNA]</scope>
    <source>
        <strain evidence="2 3">L46</strain>
    </source>
</reference>
<protein>
    <submittedName>
        <fullName evidence="2">Uncharacterized protein</fullName>
    </submittedName>
</protein>
<feature type="region of interest" description="Disordered" evidence="1">
    <location>
        <begin position="258"/>
        <end position="283"/>
    </location>
</feature>
<comment type="caution">
    <text evidence="2">The sequence shown here is derived from an EMBL/GenBank/DDBJ whole genome shotgun (WGS) entry which is preliminary data.</text>
</comment>
<dbReference type="RefSeq" id="WP_208271761.1">
    <property type="nucleotide sequence ID" value="NZ_BAAAGM010000026.1"/>
</dbReference>
<evidence type="ECO:0000313" key="3">
    <source>
        <dbReference type="Proteomes" id="UP000666915"/>
    </source>
</evidence>
<feature type="compositionally biased region" description="Basic and acidic residues" evidence="1">
    <location>
        <begin position="258"/>
        <end position="267"/>
    </location>
</feature>
<keyword evidence="3" id="KW-1185">Reference proteome</keyword>
<evidence type="ECO:0000313" key="2">
    <source>
        <dbReference type="EMBL" id="MBO2443449.1"/>
    </source>
</evidence>
<sequence>MTNRSPLVDTTDYPSLASEIASMAHGYPYADPPELLGRIGSEVSADPGGPHGRAMLAALWASRWYVHWKIADRELVTALAEAAERAEAALTAAGCAGGHEHPELADADDPEEMAALIEMIGAPGARGTAEAAACPGHLALLAADTASALRSALRQRFGVPETDHLDARYLTADGRTAFDALITDLERQRRSQVDQQAQSAAIWSARRLLAAAPEAERPRLAIAVCLLAKHCYWSSTAPGIVALYRKALATVDLTPREEPCSHREGHPGVKLAAPPRPATPDERGELCPRRVAEQVHAILAYTDDYMAS</sequence>
<organism evidence="2 3">
    <name type="scientific">Actinomadura nitritigenes</name>
    <dbReference type="NCBI Taxonomy" id="134602"/>
    <lineage>
        <taxon>Bacteria</taxon>
        <taxon>Bacillati</taxon>
        <taxon>Actinomycetota</taxon>
        <taxon>Actinomycetes</taxon>
        <taxon>Streptosporangiales</taxon>
        <taxon>Thermomonosporaceae</taxon>
        <taxon>Actinomadura</taxon>
    </lineage>
</organism>
<dbReference type="Proteomes" id="UP000666915">
    <property type="component" value="Unassembled WGS sequence"/>
</dbReference>
<accession>A0ABS3RB32</accession>
<dbReference type="EMBL" id="JAGEOK010000033">
    <property type="protein sequence ID" value="MBO2443449.1"/>
    <property type="molecule type" value="Genomic_DNA"/>
</dbReference>